<keyword evidence="5" id="KW-0131">Cell cycle</keyword>
<feature type="transmembrane region" description="Helical" evidence="7">
    <location>
        <begin position="46"/>
        <end position="68"/>
    </location>
</feature>
<name>L0DN47_SINAD</name>
<evidence type="ECO:0000256" key="7">
    <source>
        <dbReference type="SAM" id="Phobius"/>
    </source>
</evidence>
<feature type="region of interest" description="Disordered" evidence="6">
    <location>
        <begin position="1"/>
        <end position="24"/>
    </location>
</feature>
<feature type="compositionally biased region" description="Basic and acidic residues" evidence="6">
    <location>
        <begin position="14"/>
        <end position="24"/>
    </location>
</feature>
<evidence type="ECO:0000256" key="1">
    <source>
        <dbReference type="ARBA" id="ARBA00022475"/>
    </source>
</evidence>
<keyword evidence="2 9" id="KW-0132">Cell division</keyword>
<dbReference type="OrthoDB" id="287558at2"/>
<dbReference type="Proteomes" id="UP000010798">
    <property type="component" value="Chromosome"/>
</dbReference>
<proteinExistence type="predicted"/>
<accession>L0DN47</accession>
<dbReference type="eggNOG" id="COG1589">
    <property type="taxonomic scope" value="Bacteria"/>
</dbReference>
<dbReference type="Pfam" id="PF08478">
    <property type="entry name" value="POTRA_1"/>
    <property type="match status" value="1"/>
</dbReference>
<keyword evidence="1" id="KW-1003">Cell membrane</keyword>
<evidence type="ECO:0000256" key="4">
    <source>
        <dbReference type="ARBA" id="ARBA00022989"/>
    </source>
</evidence>
<protein>
    <submittedName>
        <fullName evidence="9">Cell division septal protein</fullName>
    </submittedName>
</protein>
<evidence type="ECO:0000256" key="3">
    <source>
        <dbReference type="ARBA" id="ARBA00022692"/>
    </source>
</evidence>
<gene>
    <name evidence="9" type="ordered locus">Sinac_6148</name>
</gene>
<dbReference type="InterPro" id="IPR013685">
    <property type="entry name" value="POTRA_FtsQ_type"/>
</dbReference>
<keyword evidence="4 7" id="KW-1133">Transmembrane helix</keyword>
<reference evidence="9 10" key="1">
    <citation type="submission" date="2012-02" db="EMBL/GenBank/DDBJ databases">
        <title>Complete sequence of chromosome of Singulisphaera acidiphila DSM 18658.</title>
        <authorList>
            <consortium name="US DOE Joint Genome Institute (JGI-PGF)"/>
            <person name="Lucas S."/>
            <person name="Copeland A."/>
            <person name="Lapidus A."/>
            <person name="Glavina del Rio T."/>
            <person name="Dalin E."/>
            <person name="Tice H."/>
            <person name="Bruce D."/>
            <person name="Goodwin L."/>
            <person name="Pitluck S."/>
            <person name="Peters L."/>
            <person name="Ovchinnikova G."/>
            <person name="Chertkov O."/>
            <person name="Kyrpides N."/>
            <person name="Mavromatis K."/>
            <person name="Ivanova N."/>
            <person name="Brettin T."/>
            <person name="Detter J.C."/>
            <person name="Han C."/>
            <person name="Larimer F."/>
            <person name="Land M."/>
            <person name="Hauser L."/>
            <person name="Markowitz V."/>
            <person name="Cheng J.-F."/>
            <person name="Hugenholtz P."/>
            <person name="Woyke T."/>
            <person name="Wu D."/>
            <person name="Tindall B."/>
            <person name="Pomrenke H."/>
            <person name="Brambilla E."/>
            <person name="Klenk H.-P."/>
            <person name="Eisen J.A."/>
        </authorList>
    </citation>
    <scope>NUCLEOTIDE SEQUENCE [LARGE SCALE GENOMIC DNA]</scope>
    <source>
        <strain evidence="10">ATCC BAA-1392 / DSM 18658 / VKM B-2454 / MOB10</strain>
    </source>
</reference>
<evidence type="ECO:0000256" key="2">
    <source>
        <dbReference type="ARBA" id="ARBA00022618"/>
    </source>
</evidence>
<dbReference type="GO" id="GO:0051301">
    <property type="term" value="P:cell division"/>
    <property type="evidence" value="ECO:0007669"/>
    <property type="project" value="UniProtKB-KW"/>
</dbReference>
<evidence type="ECO:0000259" key="8">
    <source>
        <dbReference type="Pfam" id="PF08478"/>
    </source>
</evidence>
<keyword evidence="10" id="KW-1185">Reference proteome</keyword>
<dbReference type="STRING" id="886293.Sinac_6148"/>
<dbReference type="EMBL" id="CP003364">
    <property type="protein sequence ID" value="AGA30250.1"/>
    <property type="molecule type" value="Genomic_DNA"/>
</dbReference>
<evidence type="ECO:0000313" key="9">
    <source>
        <dbReference type="EMBL" id="AGA30250.1"/>
    </source>
</evidence>
<evidence type="ECO:0000256" key="6">
    <source>
        <dbReference type="SAM" id="MobiDB-lite"/>
    </source>
</evidence>
<keyword evidence="7" id="KW-0472">Membrane</keyword>
<evidence type="ECO:0000256" key="5">
    <source>
        <dbReference type="ARBA" id="ARBA00023306"/>
    </source>
</evidence>
<dbReference type="KEGG" id="saci:Sinac_6148"/>
<dbReference type="RefSeq" id="WP_015249337.1">
    <property type="nucleotide sequence ID" value="NC_019892.1"/>
</dbReference>
<evidence type="ECO:0000313" key="10">
    <source>
        <dbReference type="Proteomes" id="UP000010798"/>
    </source>
</evidence>
<dbReference type="AlphaFoldDB" id="L0DN47"/>
<dbReference type="HOGENOM" id="CLU_816109_0_0_0"/>
<keyword evidence="3 7" id="KW-0812">Transmembrane</keyword>
<sequence length="340" mass="38843">MEHREPPRIATADDPSHESENDPIRGRRFARFVTPPSVRRLSRPRIVLAILAGAGFLYVLSLAGLHGLRSLRTFVHKQAEYQVAFSEIVLDPPPPGWYKGGSKHFLERVRKESGDPEQFSLLDLDTEKLKLAFQRDGWVRKAVVMRQNPNRVVVHLDYREPVALVSVEHSRKELIDQEAVILNQDDVNLNAAATLFLERRGGSPSLPPFLRNVGETWKTESGPNKLPVVDECVLAGAKLANFLRSVQRDDLIKRSPNIFQAVVAESESKLWVQSGDHLLVFWGMPPNEERPGELPFSEKWKVLTNWIKQYDQSVNDPRMNYYFEFKGDQVKFTAMRPSKK</sequence>
<organism evidence="9 10">
    <name type="scientific">Singulisphaera acidiphila (strain ATCC BAA-1392 / DSM 18658 / VKM B-2454 / MOB10)</name>
    <dbReference type="NCBI Taxonomy" id="886293"/>
    <lineage>
        <taxon>Bacteria</taxon>
        <taxon>Pseudomonadati</taxon>
        <taxon>Planctomycetota</taxon>
        <taxon>Planctomycetia</taxon>
        <taxon>Isosphaerales</taxon>
        <taxon>Isosphaeraceae</taxon>
        <taxon>Singulisphaera</taxon>
    </lineage>
</organism>
<feature type="domain" description="POTRA" evidence="8">
    <location>
        <begin position="107"/>
        <end position="156"/>
    </location>
</feature>